<dbReference type="OrthoDB" id="691402at2759"/>
<dbReference type="Gramene" id="TraesJAG1A03G00071660.1">
    <property type="protein sequence ID" value="TraesJAG1A03G00071660.1.CDS1"/>
    <property type="gene ID" value="TraesJAG1A03G00071660"/>
</dbReference>
<dbReference type="Gramene" id="TraesSYM1A03G00074250.1">
    <property type="protein sequence ID" value="TraesSYM1A03G00074250.1.CDS1"/>
    <property type="gene ID" value="TraesSYM1A03G00074250"/>
</dbReference>
<dbReference type="Gramene" id="TraesLDM1A03G00071380.1">
    <property type="protein sequence ID" value="TraesLDM1A03G00071380.1.CDS1"/>
    <property type="gene ID" value="TraesLDM1A03G00071380"/>
</dbReference>
<dbReference type="Gramene" id="TraesNOR1A03G00073250.1">
    <property type="protein sequence ID" value="TraesNOR1A03G00073250.1.CDS1"/>
    <property type="gene ID" value="TraesNOR1A03G00073250"/>
</dbReference>
<dbReference type="Gramene" id="TraesWEE_scaffold_036975_01G000100.1">
    <property type="protein sequence ID" value="TraesWEE_scaffold_036975_01G000100.1"/>
    <property type="gene ID" value="TraesWEE_scaffold_036975_01G000100"/>
</dbReference>
<dbReference type="Gramene" id="TraesCS1A03G0393300.1">
    <property type="protein sequence ID" value="TraesCS1A03G0393300.1.CDS1"/>
    <property type="gene ID" value="TraesCS1A03G0393300"/>
</dbReference>
<organism evidence="2">
    <name type="scientific">Triticum aestivum</name>
    <name type="common">Wheat</name>
    <dbReference type="NCBI Taxonomy" id="4565"/>
    <lineage>
        <taxon>Eukaryota</taxon>
        <taxon>Viridiplantae</taxon>
        <taxon>Streptophyta</taxon>
        <taxon>Embryophyta</taxon>
        <taxon>Tracheophyta</taxon>
        <taxon>Spermatophyta</taxon>
        <taxon>Magnoliopsida</taxon>
        <taxon>Liliopsida</taxon>
        <taxon>Poales</taxon>
        <taxon>Poaceae</taxon>
        <taxon>BOP clade</taxon>
        <taxon>Pooideae</taxon>
        <taxon>Triticodae</taxon>
        <taxon>Triticeae</taxon>
        <taxon>Triticinae</taxon>
        <taxon>Triticum</taxon>
    </lineage>
</organism>
<protein>
    <submittedName>
        <fullName evidence="2">Uncharacterized protein</fullName>
    </submittedName>
</protein>
<dbReference type="Gramene" id="TraesSTA1A03G00071890.1">
    <property type="protein sequence ID" value="TraesSTA1A03G00071890.1.CDS1"/>
    <property type="gene ID" value="TraesSTA1A03G00071890"/>
</dbReference>
<dbReference type="Gramene" id="TraesJUL1A03G00071050.1">
    <property type="protein sequence ID" value="TraesJUL1A03G00071050.1.CDS1"/>
    <property type="gene ID" value="TraesJUL1A03G00071050"/>
</dbReference>
<dbReference type="Gramene" id="TraesLDM1A03G00071380.2">
    <property type="protein sequence ID" value="TraesLDM1A03G00071380.2.CDS1"/>
    <property type="gene ID" value="TraesLDM1A03G00071380"/>
</dbReference>
<feature type="compositionally biased region" description="Low complexity" evidence="1">
    <location>
        <begin position="13"/>
        <end position="42"/>
    </location>
</feature>
<keyword evidence="3" id="KW-1185">Reference proteome</keyword>
<dbReference type="Proteomes" id="UP000019116">
    <property type="component" value="Chromosome 1A"/>
</dbReference>
<dbReference type="Gramene" id="TraesCLE_scaffold_039257_01G000200.1">
    <property type="protein sequence ID" value="TraesCLE_scaffold_039257_01G000200.1"/>
    <property type="gene ID" value="TraesCLE_scaffold_039257_01G000200"/>
</dbReference>
<dbReference type="Gramene" id="TraesSTA1A03G00071890.2">
    <property type="protein sequence ID" value="TraesSTA1A03G00071890.2.CDS1"/>
    <property type="gene ID" value="TraesSTA1A03G00071890"/>
</dbReference>
<reference evidence="2" key="2">
    <citation type="submission" date="2018-10" db="UniProtKB">
        <authorList>
            <consortium name="EnsemblPlants"/>
        </authorList>
    </citation>
    <scope>IDENTIFICATION</scope>
</reference>
<evidence type="ECO:0000313" key="3">
    <source>
        <dbReference type="Proteomes" id="UP000019116"/>
    </source>
</evidence>
<dbReference type="Gramene" id="TraesCAD_scaffold_042811_01G000200.1">
    <property type="protein sequence ID" value="TraesCAD_scaffold_042811_01G000200.1"/>
    <property type="gene ID" value="TraesCAD_scaffold_042811_01G000200"/>
</dbReference>
<dbReference type="Gramene" id="TraesARI1A03G00073280.1">
    <property type="protein sequence ID" value="TraesARI1A03G00073280.1.CDS1"/>
    <property type="gene ID" value="TraesARI1A03G00073280"/>
</dbReference>
<feature type="region of interest" description="Disordered" evidence="1">
    <location>
        <begin position="1"/>
        <end position="75"/>
    </location>
</feature>
<proteinExistence type="predicted"/>
<dbReference type="Gramene" id="TraesCS1A02G145900.1">
    <property type="protein sequence ID" value="TraesCS1A02G145900.1.cds1"/>
    <property type="gene ID" value="TraesCS1A02G145900"/>
</dbReference>
<feature type="compositionally biased region" description="Pro residues" evidence="1">
    <location>
        <begin position="1"/>
        <end position="12"/>
    </location>
</feature>
<dbReference type="EnsemblPlants" id="TraesCS1A02G145900.1">
    <property type="protein sequence ID" value="TraesCS1A02G145900.1.cds1"/>
    <property type="gene ID" value="TraesCS1A02G145900"/>
</dbReference>
<dbReference type="Gramene" id="TraesROB_scaffold_022885_01G000100.1">
    <property type="protein sequence ID" value="TraesROB_scaffold_022885_01G000100.1"/>
    <property type="gene ID" value="TraesROB_scaffold_022885_01G000100"/>
</dbReference>
<dbReference type="PaxDb" id="4565-Traes_1AL_07ADD1FD1.1"/>
<dbReference type="Gramene" id="TraesMAC1A03G00072820.1">
    <property type="protein sequence ID" value="TraesMAC1A03G00072820.1.CDS1"/>
    <property type="gene ID" value="TraesMAC1A03G00072820"/>
</dbReference>
<dbReference type="AlphaFoldDB" id="A0A3B5XXQ8"/>
<evidence type="ECO:0000256" key="1">
    <source>
        <dbReference type="SAM" id="MobiDB-lite"/>
    </source>
</evidence>
<name>A0A3B5XXQ8_WHEAT</name>
<evidence type="ECO:0000313" key="2">
    <source>
        <dbReference type="EnsemblPlants" id="TraesCS1A02G145900.1.cds1"/>
    </source>
</evidence>
<sequence length="124" mass="12748">MSKPPPPPPTPPASEASSSVAAAAPRSFPPTLLLPPSSSGNRGARGGSAAGSRKGKAPVGSAAGAQGERHQHDPLVEAVRLVGRDVDPGVAGADILELAMAKGPMFSWLRYWPEEGYPEEGRPY</sequence>
<dbReference type="Gramene" id="TraesLAC1A03G00073910.1">
    <property type="protein sequence ID" value="TraesLAC1A03G00073910.1.CDS1"/>
    <property type="gene ID" value="TraesLAC1A03G00073910"/>
</dbReference>
<reference evidence="2" key="1">
    <citation type="submission" date="2018-08" db="EMBL/GenBank/DDBJ databases">
        <authorList>
            <person name="Rossello M."/>
        </authorList>
    </citation>
    <scope>NUCLEOTIDE SEQUENCE [LARGE SCALE GENOMIC DNA]</scope>
    <source>
        <strain evidence="2">cv. Chinese Spring</strain>
    </source>
</reference>
<accession>A0A3B5XXQ8</accession>